<reference evidence="1 2" key="2">
    <citation type="submission" date="2017-05" db="EMBL/GenBank/DDBJ databases">
        <title>Genome of Chryseobacterium haifense.</title>
        <authorList>
            <person name="Newman J.D."/>
        </authorList>
    </citation>
    <scope>NUCLEOTIDE SEQUENCE [LARGE SCALE GENOMIC DNA]</scope>
    <source>
        <strain evidence="1 2">DSM 19056</strain>
    </source>
</reference>
<sequence length="188" mass="21717">MAQFFECCSLLFNFLLQFIGCFDFQDHFWTSAGLFKGRLDEVPHQRFQVAKAKHFNDRSAKMWMKKAVFPEGVKGPVSGFHFFGTTAIENKAVWARLAKGFSCVASSVQNVDCLFRRFAVHGVRAYFVCKHNFGLKNFAPLKIFQKKKKKKRKCSTRVEGKCDAIFFCKKYCRIVFHGNSFCKKPFTA</sequence>
<comment type="caution">
    <text evidence="1">The sequence shown here is derived from an EMBL/GenBank/DDBJ whole genome shotgun (WGS) entry which is preliminary data.</text>
</comment>
<evidence type="ECO:0000313" key="1">
    <source>
        <dbReference type="EMBL" id="OWK96943.1"/>
    </source>
</evidence>
<dbReference type="Proteomes" id="UP000197587">
    <property type="component" value="Unassembled WGS sequence"/>
</dbReference>
<organism evidence="1 2">
    <name type="scientific">Kaistella haifensis DSM 19056</name>
    <dbReference type="NCBI Taxonomy" id="1450526"/>
    <lineage>
        <taxon>Bacteria</taxon>
        <taxon>Pseudomonadati</taxon>
        <taxon>Bacteroidota</taxon>
        <taxon>Flavobacteriia</taxon>
        <taxon>Flavobacteriales</taxon>
        <taxon>Weeksellaceae</taxon>
        <taxon>Chryseobacterium group</taxon>
        <taxon>Kaistella</taxon>
    </lineage>
</organism>
<keyword evidence="2" id="KW-1185">Reference proteome</keyword>
<accession>A0A246B739</accession>
<name>A0A246B739_9FLAO</name>
<reference evidence="1 2" key="1">
    <citation type="submission" date="2014-01" db="EMBL/GenBank/DDBJ databases">
        <authorList>
            <consortium name="Genome Consortium for Active Teaching"/>
            <person name="Sontag T.C."/>
            <person name="Newman J.D."/>
        </authorList>
    </citation>
    <scope>NUCLEOTIDE SEQUENCE [LARGE SCALE GENOMIC DNA]</scope>
    <source>
        <strain evidence="1 2">DSM 19056</strain>
    </source>
</reference>
<gene>
    <name evidence="1" type="ORF">AP75_13835</name>
</gene>
<evidence type="ECO:0000313" key="2">
    <source>
        <dbReference type="Proteomes" id="UP000197587"/>
    </source>
</evidence>
<proteinExistence type="predicted"/>
<dbReference type="EMBL" id="JASZ02000073">
    <property type="protein sequence ID" value="OWK96943.1"/>
    <property type="molecule type" value="Genomic_DNA"/>
</dbReference>
<dbReference type="AlphaFoldDB" id="A0A246B739"/>
<protein>
    <submittedName>
        <fullName evidence="1">Uncharacterized protein</fullName>
    </submittedName>
</protein>